<dbReference type="Gene3D" id="2.40.50.140">
    <property type="entry name" value="Nucleic acid-binding proteins"/>
    <property type="match status" value="1"/>
</dbReference>
<accession>A0A2N3L013</accession>
<dbReference type="InterPro" id="IPR040582">
    <property type="entry name" value="OB_MalK-like"/>
</dbReference>
<dbReference type="OrthoDB" id="394852at2"/>
<reference evidence="6 7" key="1">
    <citation type="submission" date="2017-09" db="EMBL/GenBank/DDBJ databases">
        <title>Biodiversity and function of Thalassospira species in the particle-attached aromatic-hydrocarbon-degrading consortia from the surface seawater of the South China Sea.</title>
        <authorList>
            <person name="Dong C."/>
            <person name="Liu R."/>
            <person name="Shao Z."/>
        </authorList>
    </citation>
    <scope>NUCLEOTIDE SEQUENCE [LARGE SCALE GENOMIC DNA]</scope>
    <source>
        <strain evidence="6 7">CSC1P2</strain>
    </source>
</reference>
<dbReference type="PROSITE" id="PS50893">
    <property type="entry name" value="ABC_TRANSPORTER_2"/>
    <property type="match status" value="1"/>
</dbReference>
<dbReference type="FunFam" id="3.40.50.300:FF:000042">
    <property type="entry name" value="Maltose/maltodextrin ABC transporter, ATP-binding protein"/>
    <property type="match status" value="1"/>
</dbReference>
<dbReference type="EMBL" id="NWTK01000001">
    <property type="protein sequence ID" value="PKR56060.1"/>
    <property type="molecule type" value="Genomic_DNA"/>
</dbReference>
<name>A0A2N3L013_9PROT</name>
<gene>
    <name evidence="6" type="ORF">COO20_02305</name>
</gene>
<comment type="caution">
    <text evidence="6">The sequence shown here is derived from an EMBL/GenBank/DDBJ whole genome shotgun (WGS) entry which is preliminary data.</text>
</comment>
<evidence type="ECO:0000313" key="7">
    <source>
        <dbReference type="Proteomes" id="UP000233597"/>
    </source>
</evidence>
<dbReference type="Pfam" id="PF00005">
    <property type="entry name" value="ABC_tran"/>
    <property type="match status" value="1"/>
</dbReference>
<dbReference type="InterPro" id="IPR027417">
    <property type="entry name" value="P-loop_NTPase"/>
</dbReference>
<dbReference type="GO" id="GO:0016887">
    <property type="term" value="F:ATP hydrolysis activity"/>
    <property type="evidence" value="ECO:0007669"/>
    <property type="project" value="InterPro"/>
</dbReference>
<keyword evidence="3" id="KW-0547">Nucleotide-binding</keyword>
<protein>
    <submittedName>
        <fullName evidence="6">Glycerol-3-phosphate ABC transporter ATP-binding protein</fullName>
    </submittedName>
</protein>
<dbReference type="InterPro" id="IPR047641">
    <property type="entry name" value="ABC_transpr_MalK/UgpC-like"/>
</dbReference>
<dbReference type="InterPro" id="IPR015855">
    <property type="entry name" value="ABC_transpr_MalK-like"/>
</dbReference>
<dbReference type="GO" id="GO:0055052">
    <property type="term" value="C:ATP-binding cassette (ABC) transporter complex, substrate-binding subunit-containing"/>
    <property type="evidence" value="ECO:0007669"/>
    <property type="project" value="TreeGrafter"/>
</dbReference>
<dbReference type="InterPro" id="IPR012340">
    <property type="entry name" value="NA-bd_OB-fold"/>
</dbReference>
<dbReference type="SUPFAM" id="SSF50331">
    <property type="entry name" value="MOP-like"/>
    <property type="match status" value="1"/>
</dbReference>
<organism evidence="6 7">
    <name type="scientific">Thalassospira marina</name>
    <dbReference type="NCBI Taxonomy" id="2048283"/>
    <lineage>
        <taxon>Bacteria</taxon>
        <taxon>Pseudomonadati</taxon>
        <taxon>Pseudomonadota</taxon>
        <taxon>Alphaproteobacteria</taxon>
        <taxon>Rhodospirillales</taxon>
        <taxon>Thalassospiraceae</taxon>
        <taxon>Thalassospira</taxon>
    </lineage>
</organism>
<keyword evidence="4 6" id="KW-0067">ATP-binding</keyword>
<dbReference type="InterPro" id="IPR003439">
    <property type="entry name" value="ABC_transporter-like_ATP-bd"/>
</dbReference>
<evidence type="ECO:0000256" key="1">
    <source>
        <dbReference type="ARBA" id="ARBA00005417"/>
    </source>
</evidence>
<feature type="domain" description="ABC transporter" evidence="5">
    <location>
        <begin position="4"/>
        <end position="234"/>
    </location>
</feature>
<dbReference type="SUPFAM" id="SSF52540">
    <property type="entry name" value="P-loop containing nucleoside triphosphate hydrolases"/>
    <property type="match status" value="1"/>
</dbReference>
<proteinExistence type="inferred from homology"/>
<evidence type="ECO:0000259" key="5">
    <source>
        <dbReference type="PROSITE" id="PS50893"/>
    </source>
</evidence>
<evidence type="ECO:0000256" key="2">
    <source>
        <dbReference type="ARBA" id="ARBA00022448"/>
    </source>
</evidence>
<dbReference type="Proteomes" id="UP000233597">
    <property type="component" value="Unassembled WGS sequence"/>
</dbReference>
<dbReference type="CDD" id="cd03301">
    <property type="entry name" value="ABC_MalK_N"/>
    <property type="match status" value="1"/>
</dbReference>
<dbReference type="InterPro" id="IPR017871">
    <property type="entry name" value="ABC_transporter-like_CS"/>
</dbReference>
<evidence type="ECO:0000313" key="6">
    <source>
        <dbReference type="EMBL" id="PKR56060.1"/>
    </source>
</evidence>
<keyword evidence="2" id="KW-0813">Transport</keyword>
<dbReference type="Gene3D" id="2.40.50.100">
    <property type="match status" value="1"/>
</dbReference>
<dbReference type="AlphaFoldDB" id="A0A2N3L013"/>
<dbReference type="PANTHER" id="PTHR43875">
    <property type="entry name" value="MALTODEXTRIN IMPORT ATP-BINDING PROTEIN MSMX"/>
    <property type="match status" value="1"/>
</dbReference>
<comment type="similarity">
    <text evidence="1">Belongs to the ABC transporter superfamily.</text>
</comment>
<dbReference type="GO" id="GO:0140359">
    <property type="term" value="F:ABC-type transporter activity"/>
    <property type="evidence" value="ECO:0007669"/>
    <property type="project" value="InterPro"/>
</dbReference>
<dbReference type="NCBIfam" id="NF008653">
    <property type="entry name" value="PRK11650.1"/>
    <property type="match status" value="1"/>
</dbReference>
<dbReference type="InterPro" id="IPR008995">
    <property type="entry name" value="Mo/tungstate-bd_C_term_dom"/>
</dbReference>
<evidence type="ECO:0000256" key="4">
    <source>
        <dbReference type="ARBA" id="ARBA00022840"/>
    </source>
</evidence>
<dbReference type="PROSITE" id="PS00211">
    <property type="entry name" value="ABC_TRANSPORTER_1"/>
    <property type="match status" value="1"/>
</dbReference>
<dbReference type="InterPro" id="IPR003593">
    <property type="entry name" value="AAA+_ATPase"/>
</dbReference>
<dbReference type="GO" id="GO:0008643">
    <property type="term" value="P:carbohydrate transport"/>
    <property type="evidence" value="ECO:0007669"/>
    <property type="project" value="InterPro"/>
</dbReference>
<dbReference type="PANTHER" id="PTHR43875:SF10">
    <property type="entry name" value="BLL2173 PROTEIN"/>
    <property type="match status" value="1"/>
</dbReference>
<dbReference type="Gene3D" id="3.40.50.300">
    <property type="entry name" value="P-loop containing nucleotide triphosphate hydrolases"/>
    <property type="match status" value="1"/>
</dbReference>
<dbReference type="GO" id="GO:0005524">
    <property type="term" value="F:ATP binding"/>
    <property type="evidence" value="ECO:0007669"/>
    <property type="project" value="UniProtKB-KW"/>
</dbReference>
<dbReference type="RefSeq" id="WP_101264048.1">
    <property type="nucleotide sequence ID" value="NZ_NWTK01000001.1"/>
</dbReference>
<dbReference type="Pfam" id="PF17912">
    <property type="entry name" value="OB_MalK"/>
    <property type="match status" value="1"/>
</dbReference>
<evidence type="ECO:0000256" key="3">
    <source>
        <dbReference type="ARBA" id="ARBA00022741"/>
    </source>
</evidence>
<sequence length="375" mass="40528">MASIEITNARKSYGAVDVLHGINLDIRDGEFIVLVGPSGCGKSTLLRMIAGLEEITSGDISIGGTVVNDLQPKDRDIAMVFQSYALYPHMSVAENMSYALNLRKTAKEKVASAIENVAGILGLNALLERRPKALSGGQRQRVAMGRAIVRQPQAFLFDEPLSNLDARLREQMRTEIRKLHRRLGATSVYVTHDQIEAMTMADRIVAMYDGIVQQVGSPLEIYDRPANIFVASFIGSPAMNFLEGTYQTDATDTNATNAAITLEDGTIIPVLSSAQAMSGQKITLGARPEHIDIVEDGSSPSVTATVELIEPMGLSTLVHVTLAGKPVKIFTLARPDLAIGGTVQIAFNMDKTHIFDRESELRLPPASEPVSAQKA</sequence>
<dbReference type="SMART" id="SM00382">
    <property type="entry name" value="AAA"/>
    <property type="match status" value="1"/>
</dbReference>